<organism evidence="8">
    <name type="scientific">hydrothermal vent metagenome</name>
    <dbReference type="NCBI Taxonomy" id="652676"/>
    <lineage>
        <taxon>unclassified sequences</taxon>
        <taxon>metagenomes</taxon>
        <taxon>ecological metagenomes</taxon>
    </lineage>
</organism>
<evidence type="ECO:0000256" key="4">
    <source>
        <dbReference type="ARBA" id="ARBA00022723"/>
    </source>
</evidence>
<dbReference type="InterPro" id="IPR036010">
    <property type="entry name" value="2Fe-2S_ferredoxin-like_sf"/>
</dbReference>
<dbReference type="InterPro" id="IPR039261">
    <property type="entry name" value="FNR_nucleotide-bd"/>
</dbReference>
<dbReference type="InterPro" id="IPR017927">
    <property type="entry name" value="FAD-bd_FR_type"/>
</dbReference>
<evidence type="ECO:0008006" key="9">
    <source>
        <dbReference type="Google" id="ProtNLM"/>
    </source>
</evidence>
<evidence type="ECO:0000256" key="3">
    <source>
        <dbReference type="ARBA" id="ARBA00022617"/>
    </source>
</evidence>
<dbReference type="PRINTS" id="PR00410">
    <property type="entry name" value="PHEHYDRXLASE"/>
</dbReference>
<dbReference type="InterPro" id="IPR012675">
    <property type="entry name" value="Beta-grasp_dom_sf"/>
</dbReference>
<dbReference type="InterPro" id="IPR009050">
    <property type="entry name" value="Globin-like_sf"/>
</dbReference>
<feature type="domain" description="FAD-binding FR-type" evidence="7">
    <location>
        <begin position="91"/>
        <end position="189"/>
    </location>
</feature>
<reference evidence="8" key="1">
    <citation type="submission" date="2018-06" db="EMBL/GenBank/DDBJ databases">
        <authorList>
            <person name="Zhirakovskaya E."/>
        </authorList>
    </citation>
    <scope>NUCLEOTIDE SEQUENCE</scope>
</reference>
<dbReference type="PANTHER" id="PTHR47354">
    <property type="entry name" value="NADH OXIDOREDUCTASE HCR"/>
    <property type="match status" value="1"/>
</dbReference>
<keyword evidence="4" id="KW-0479">Metal-binding</keyword>
<dbReference type="Pfam" id="PF01152">
    <property type="entry name" value="Bac_globin"/>
    <property type="match status" value="1"/>
</dbReference>
<dbReference type="SUPFAM" id="SSF63380">
    <property type="entry name" value="Riboflavin synthase domain-like"/>
    <property type="match status" value="1"/>
</dbReference>
<dbReference type="CDD" id="cd00207">
    <property type="entry name" value="fer2"/>
    <property type="match status" value="1"/>
</dbReference>
<dbReference type="InterPro" id="IPR017938">
    <property type="entry name" value="Riboflavin_synthase-like_b-brl"/>
</dbReference>
<dbReference type="Gene3D" id="2.40.30.10">
    <property type="entry name" value="Translation factors"/>
    <property type="match status" value="1"/>
</dbReference>
<dbReference type="PROSITE" id="PS51384">
    <property type="entry name" value="FAD_FR"/>
    <property type="match status" value="1"/>
</dbReference>
<dbReference type="AlphaFoldDB" id="A0A3B0X7B7"/>
<dbReference type="Gene3D" id="3.10.20.30">
    <property type="match status" value="1"/>
</dbReference>
<dbReference type="Pfam" id="PF00970">
    <property type="entry name" value="FAD_binding_6"/>
    <property type="match status" value="1"/>
</dbReference>
<comment type="cofactor">
    <cofactor evidence="1">
        <name>heme b</name>
        <dbReference type="ChEBI" id="CHEBI:60344"/>
    </cofactor>
</comment>
<dbReference type="SUPFAM" id="SSF54292">
    <property type="entry name" value="2Fe-2S ferredoxin-like"/>
    <property type="match status" value="1"/>
</dbReference>
<keyword evidence="3" id="KW-0349">Heme</keyword>
<accession>A0A3B0X7B7</accession>
<name>A0A3B0X7B7_9ZZZZ</name>
<dbReference type="GO" id="GO:0046872">
    <property type="term" value="F:metal ion binding"/>
    <property type="evidence" value="ECO:0007669"/>
    <property type="project" value="UniProtKB-KW"/>
</dbReference>
<dbReference type="InterPro" id="IPR008333">
    <property type="entry name" value="Cbr1-like_FAD-bd_dom"/>
</dbReference>
<gene>
    <name evidence="8" type="ORF">MNBD_GAMMA08-1504</name>
</gene>
<evidence type="ECO:0000313" key="8">
    <source>
        <dbReference type="EMBL" id="VAW58787.1"/>
    </source>
</evidence>
<dbReference type="CDD" id="cd00454">
    <property type="entry name" value="TrHb1_N"/>
    <property type="match status" value="1"/>
</dbReference>
<dbReference type="GO" id="GO:0016491">
    <property type="term" value="F:oxidoreductase activity"/>
    <property type="evidence" value="ECO:0007669"/>
    <property type="project" value="InterPro"/>
</dbReference>
<dbReference type="EMBL" id="UOFH01000036">
    <property type="protein sequence ID" value="VAW58787.1"/>
    <property type="molecule type" value="Genomic_DNA"/>
</dbReference>
<protein>
    <recommendedName>
        <fullName evidence="9">2-polyprenylphenol hydroxylase and related flavodoxin oxidoreductases / CDP-6-deoxy-delta-3,4-glucoseen reductase-like</fullName>
    </recommendedName>
</protein>
<keyword evidence="2" id="KW-0813">Transport</keyword>
<dbReference type="PROSITE" id="PS51085">
    <property type="entry name" value="2FE2S_FER_2"/>
    <property type="match status" value="1"/>
</dbReference>
<dbReference type="PANTHER" id="PTHR47354:SF5">
    <property type="entry name" value="PROTEIN RFBI"/>
    <property type="match status" value="1"/>
</dbReference>
<dbReference type="InterPro" id="IPR001041">
    <property type="entry name" value="2Fe-2S_ferredoxin-type"/>
</dbReference>
<dbReference type="InterPro" id="IPR001433">
    <property type="entry name" value="OxRdtase_FAD/NAD-bd"/>
</dbReference>
<dbReference type="GO" id="GO:0051536">
    <property type="term" value="F:iron-sulfur cluster binding"/>
    <property type="evidence" value="ECO:0007669"/>
    <property type="project" value="InterPro"/>
</dbReference>
<evidence type="ECO:0000259" key="7">
    <source>
        <dbReference type="PROSITE" id="PS51384"/>
    </source>
</evidence>
<evidence type="ECO:0000256" key="1">
    <source>
        <dbReference type="ARBA" id="ARBA00001970"/>
    </source>
</evidence>
<dbReference type="InterPro" id="IPR050415">
    <property type="entry name" value="MRET"/>
</dbReference>
<dbReference type="Pfam" id="PF00175">
    <property type="entry name" value="NAD_binding_1"/>
    <property type="match status" value="1"/>
</dbReference>
<evidence type="ECO:0000259" key="6">
    <source>
        <dbReference type="PROSITE" id="PS51085"/>
    </source>
</evidence>
<feature type="domain" description="2Fe-2S ferredoxin-type" evidence="6">
    <location>
        <begin position="1"/>
        <end position="90"/>
    </location>
</feature>
<dbReference type="SUPFAM" id="SSF52343">
    <property type="entry name" value="Ferredoxin reductase-like, C-terminal NADP-linked domain"/>
    <property type="match status" value="1"/>
</dbReference>
<keyword evidence="5" id="KW-0408">Iron</keyword>
<dbReference type="Pfam" id="PF00111">
    <property type="entry name" value="Fer2"/>
    <property type="match status" value="1"/>
</dbReference>
<dbReference type="Gene3D" id="3.40.50.80">
    <property type="entry name" value="Nucleotide-binding domain of ferredoxin-NADP reductase (FNR) module"/>
    <property type="match status" value="1"/>
</dbReference>
<evidence type="ECO:0000256" key="2">
    <source>
        <dbReference type="ARBA" id="ARBA00022448"/>
    </source>
</evidence>
<dbReference type="GO" id="GO:0019825">
    <property type="term" value="F:oxygen binding"/>
    <property type="evidence" value="ECO:0007669"/>
    <property type="project" value="InterPro"/>
</dbReference>
<dbReference type="Gene3D" id="1.10.490.10">
    <property type="entry name" value="Globins"/>
    <property type="match status" value="1"/>
</dbReference>
<evidence type="ECO:0000256" key="5">
    <source>
        <dbReference type="ARBA" id="ARBA00023004"/>
    </source>
</evidence>
<sequence length="543" mass="62308">MLTYKIKYQKQVFNCKHDETLIDAFNRHGIVVNFSCRKGSCHACMMHCKSGTIPKVSQKGLDTEFISNNYFLPCSCTPTSDMTVDNVESNFLYQPAIIHSKEVLSANICRILIDPGDTFNYKPGQYINLKRISDNTIRSYSLVSHPDDYFLEIHVKKMPSGKLSSWIFNELNTGDEIEFQGAMGDSYYEQVNSTNTPLILTGRGTGIAPLYGILLDALKNSHHAQLTILHEGRTVEDLYLQNQLTSLETKHSNVKYIACVDNSNNKQTLPHSARTILENTIDELIANPPNIFTAGSPDFTASIKTLFRNHNIPDKNIFLDSFDYKNLRDEKQKNIFEVGRRKNDPATIIQKPATKQALSRDDEMWHALGEGKKLKLILDDFYSQVYKDDKLSGFFQNSTQQRSSEKQYLFMRQIFTGEKVYFGDRPKNAHHWMVISDELFDYREKLLSQCLKKHGLAEHLIERWVNIDNTFRKDIVKQTPFPKIVNGIEMPLDGYEEIKIDEGTLCDACHNAIEKGETVRYHLRLGLTYCPHCMEEELPEQAV</sequence>
<dbReference type="SUPFAM" id="SSF46458">
    <property type="entry name" value="Globin-like"/>
    <property type="match status" value="1"/>
</dbReference>
<dbReference type="InterPro" id="IPR012292">
    <property type="entry name" value="Globin/Proto"/>
</dbReference>
<proteinExistence type="predicted"/>
<dbReference type="GO" id="GO:0020037">
    <property type="term" value="F:heme binding"/>
    <property type="evidence" value="ECO:0007669"/>
    <property type="project" value="InterPro"/>
</dbReference>
<dbReference type="InterPro" id="IPR001486">
    <property type="entry name" value="Hemoglobin_trunc"/>
</dbReference>